<accession>A0A5Q3QFR1</accession>
<dbReference type="Pfam" id="PF05014">
    <property type="entry name" value="Nuc_deoxyrib_tr"/>
    <property type="match status" value="1"/>
</dbReference>
<dbReference type="SUPFAM" id="SSF52309">
    <property type="entry name" value="N-(deoxy)ribosyltransferase-like"/>
    <property type="match status" value="1"/>
</dbReference>
<dbReference type="EMBL" id="CP045929">
    <property type="protein sequence ID" value="QGK72216.1"/>
    <property type="molecule type" value="Genomic_DNA"/>
</dbReference>
<dbReference type="Proteomes" id="UP000371041">
    <property type="component" value="Chromosome"/>
</dbReference>
<keyword evidence="1" id="KW-0808">Transferase</keyword>
<name>A0A5Q3QFR1_9PSEU</name>
<evidence type="ECO:0000313" key="1">
    <source>
        <dbReference type="EMBL" id="QGK72216.1"/>
    </source>
</evidence>
<evidence type="ECO:0000313" key="2">
    <source>
        <dbReference type="Proteomes" id="UP000371041"/>
    </source>
</evidence>
<keyword evidence="2" id="KW-1185">Reference proteome</keyword>
<sequence length="167" mass="18288">MFLAGPFKALVDPEAGQLRSFVRSRYEALIDHLESGGYTVHNAHKREGWGADFLQPEDCSRLDYEQIRGCSLFVAFPGDPASPGTHIEIGWAAALGKPIILLLEDGHTYAFLVRGLHTIADVTYVAMPADEIGLEGFATALAALEDRLELSTVEHPRETSEPRTGPR</sequence>
<protein>
    <submittedName>
        <fullName evidence="1">Nucleoside 2-deoxyribosyltransferase</fullName>
    </submittedName>
</protein>
<organism evidence="1 2">
    <name type="scientific">Allosaccharopolyspora coralli</name>
    <dbReference type="NCBI Taxonomy" id="2665642"/>
    <lineage>
        <taxon>Bacteria</taxon>
        <taxon>Bacillati</taxon>
        <taxon>Actinomycetota</taxon>
        <taxon>Actinomycetes</taxon>
        <taxon>Pseudonocardiales</taxon>
        <taxon>Pseudonocardiaceae</taxon>
        <taxon>Allosaccharopolyspora</taxon>
    </lineage>
</organism>
<dbReference type="GO" id="GO:0016740">
    <property type="term" value="F:transferase activity"/>
    <property type="evidence" value="ECO:0007669"/>
    <property type="project" value="UniProtKB-KW"/>
</dbReference>
<dbReference type="InterPro" id="IPR007710">
    <property type="entry name" value="Nucleoside_deoxyribTrfase"/>
</dbReference>
<proteinExistence type="predicted"/>
<reference evidence="2" key="1">
    <citation type="submission" date="2019-11" db="EMBL/GenBank/DDBJ databases">
        <title>The complete genome sequence of Saccharopolyspora sp. E2A.</title>
        <authorList>
            <person name="Zhang G."/>
        </authorList>
    </citation>
    <scope>NUCLEOTIDE SEQUENCE [LARGE SCALE GENOMIC DNA]</scope>
    <source>
        <strain evidence="2">E2A</strain>
    </source>
</reference>
<gene>
    <name evidence="1" type="ORF">GIY23_11310</name>
</gene>
<dbReference type="AlphaFoldDB" id="A0A5Q3QFR1"/>
<dbReference type="KEGG" id="sace:GIY23_11310"/>
<dbReference type="Gene3D" id="3.40.50.450">
    <property type="match status" value="1"/>
</dbReference>